<dbReference type="EnsemblMetazoa" id="tetur34g00660.1">
    <property type="protein sequence ID" value="tetur34g00660.1"/>
    <property type="gene ID" value="tetur34g00660"/>
</dbReference>
<dbReference type="GO" id="GO:0004930">
    <property type="term" value="F:G protein-coupled receptor activity"/>
    <property type="evidence" value="ECO:0007669"/>
    <property type="project" value="InterPro"/>
</dbReference>
<protein>
    <recommendedName>
        <fullName evidence="2">G-protein coupled receptors family 2 profile 1 domain-containing protein</fullName>
    </recommendedName>
</protein>
<feature type="domain" description="G-protein coupled receptors family 2 profile 1" evidence="2">
    <location>
        <begin position="31"/>
        <end position="84"/>
    </location>
</feature>
<evidence type="ECO:0000313" key="3">
    <source>
        <dbReference type="EnsemblMetazoa" id="tetur34g00660.1"/>
    </source>
</evidence>
<reference evidence="3" key="2">
    <citation type="submission" date="2015-06" db="UniProtKB">
        <authorList>
            <consortium name="EnsemblMetazoa"/>
        </authorList>
    </citation>
    <scope>IDENTIFICATION</scope>
</reference>
<dbReference type="Gene3D" id="4.10.1240.10">
    <property type="entry name" value="GPCR, family 2, extracellular hormone receptor domain"/>
    <property type="match status" value="1"/>
</dbReference>
<organism evidence="3 4">
    <name type="scientific">Tetranychus urticae</name>
    <name type="common">Two-spotted spider mite</name>
    <dbReference type="NCBI Taxonomy" id="32264"/>
    <lineage>
        <taxon>Eukaryota</taxon>
        <taxon>Metazoa</taxon>
        <taxon>Ecdysozoa</taxon>
        <taxon>Arthropoda</taxon>
        <taxon>Chelicerata</taxon>
        <taxon>Arachnida</taxon>
        <taxon>Acari</taxon>
        <taxon>Acariformes</taxon>
        <taxon>Trombidiformes</taxon>
        <taxon>Prostigmata</taxon>
        <taxon>Eleutherengona</taxon>
        <taxon>Raphignathae</taxon>
        <taxon>Tetranychoidea</taxon>
        <taxon>Tetranychidae</taxon>
        <taxon>Tetranychus</taxon>
    </lineage>
</organism>
<dbReference type="EMBL" id="CAEY01000991">
    <property type="status" value="NOT_ANNOTATED_CDS"/>
    <property type="molecule type" value="Genomic_DNA"/>
</dbReference>
<dbReference type="InterPro" id="IPR001879">
    <property type="entry name" value="GPCR_2_extracellular_dom"/>
</dbReference>
<dbReference type="PROSITE" id="PS50227">
    <property type="entry name" value="G_PROTEIN_RECEP_F2_3"/>
    <property type="match status" value="1"/>
</dbReference>
<evidence type="ECO:0000313" key="4">
    <source>
        <dbReference type="Proteomes" id="UP000015104"/>
    </source>
</evidence>
<keyword evidence="4" id="KW-1185">Reference proteome</keyword>
<feature type="region of interest" description="Disordered" evidence="1">
    <location>
        <begin position="1"/>
        <end position="20"/>
    </location>
</feature>
<reference evidence="4" key="1">
    <citation type="submission" date="2011-08" db="EMBL/GenBank/DDBJ databases">
        <authorList>
            <person name="Rombauts S."/>
        </authorList>
    </citation>
    <scope>NUCLEOTIDE SEQUENCE</scope>
    <source>
        <strain evidence="4">London</strain>
    </source>
</reference>
<dbReference type="SMART" id="SM00008">
    <property type="entry name" value="HormR"/>
    <property type="match status" value="1"/>
</dbReference>
<sequence>MKHFELQVQTEGEEEEDGESDVYLVSNRRQCQPSQSNSIEWETVDASVMASKPCPLPYTGTAYRACYSMGHWEEPDLTECRLPHLREIQNLIFYHVHKHLVDGLYPLAEELNRLLQSPALPIHSPMDKLDALDSLNSILKTKLRIKLDDEDRDVLFIKSLISSSEQLLTQLPLAFPLETEKNALLTMKSVETIFGLKSLSESLLRALIVFCNDGTIRQIKSFNPITTNIALTLTHVTPFGDHISLLHSEDDSNEIEHSPSKPKANIFLEDFRRYGMGISEIYLKNVDKDFDSDSMSLVTSSANRD</sequence>
<dbReference type="Pfam" id="PF02793">
    <property type="entry name" value="HRM"/>
    <property type="match status" value="1"/>
</dbReference>
<dbReference type="HOGENOM" id="CLU_2064446_0_0_1"/>
<evidence type="ECO:0000259" key="2">
    <source>
        <dbReference type="PROSITE" id="PS50227"/>
    </source>
</evidence>
<proteinExistence type="predicted"/>
<evidence type="ECO:0000256" key="1">
    <source>
        <dbReference type="SAM" id="MobiDB-lite"/>
    </source>
</evidence>
<name>T1L2W7_TETUR</name>
<dbReference type="GO" id="GO:0016020">
    <property type="term" value="C:membrane"/>
    <property type="evidence" value="ECO:0007669"/>
    <property type="project" value="InterPro"/>
</dbReference>
<dbReference type="SUPFAM" id="SSF111418">
    <property type="entry name" value="Hormone receptor domain"/>
    <property type="match status" value="1"/>
</dbReference>
<dbReference type="AlphaFoldDB" id="T1L2W7"/>
<dbReference type="InterPro" id="IPR036445">
    <property type="entry name" value="GPCR_2_extracell_dom_sf"/>
</dbReference>
<dbReference type="Proteomes" id="UP000015104">
    <property type="component" value="Unassembled WGS sequence"/>
</dbReference>
<feature type="compositionally biased region" description="Acidic residues" evidence="1">
    <location>
        <begin position="11"/>
        <end position="20"/>
    </location>
</feature>
<accession>T1L2W7</accession>